<organism evidence="1 2">
    <name type="scientific">Portunus trituberculatus</name>
    <name type="common">Swimming crab</name>
    <name type="synonym">Neptunus trituberculatus</name>
    <dbReference type="NCBI Taxonomy" id="210409"/>
    <lineage>
        <taxon>Eukaryota</taxon>
        <taxon>Metazoa</taxon>
        <taxon>Ecdysozoa</taxon>
        <taxon>Arthropoda</taxon>
        <taxon>Crustacea</taxon>
        <taxon>Multicrustacea</taxon>
        <taxon>Malacostraca</taxon>
        <taxon>Eumalacostraca</taxon>
        <taxon>Eucarida</taxon>
        <taxon>Decapoda</taxon>
        <taxon>Pleocyemata</taxon>
        <taxon>Brachyura</taxon>
        <taxon>Eubrachyura</taxon>
        <taxon>Portunoidea</taxon>
        <taxon>Portunidae</taxon>
        <taxon>Portuninae</taxon>
        <taxon>Portunus</taxon>
    </lineage>
</organism>
<sequence>MRPLPGTNLLLPALPTQGANAPHVFLQRFPARHSRLTRIDVLDLRNHTASLLSHVFSISRGGTYSVTLSPGDGKTTRSSLQNVGSSEVPAAILWASNIVSSMQDLHAALTPLGRLPARYLASSTDLRMLSSSLSVPRR</sequence>
<protein>
    <submittedName>
        <fullName evidence="1">Uncharacterized protein</fullName>
    </submittedName>
</protein>
<gene>
    <name evidence="1" type="ORF">E2C01_060781</name>
</gene>
<evidence type="ECO:0000313" key="1">
    <source>
        <dbReference type="EMBL" id="MPC66631.1"/>
    </source>
</evidence>
<accession>A0A5B7H255</accession>
<comment type="caution">
    <text evidence="1">The sequence shown here is derived from an EMBL/GenBank/DDBJ whole genome shotgun (WGS) entry which is preliminary data.</text>
</comment>
<name>A0A5B7H255_PORTR</name>
<proteinExistence type="predicted"/>
<dbReference type="Proteomes" id="UP000324222">
    <property type="component" value="Unassembled WGS sequence"/>
</dbReference>
<reference evidence="1 2" key="1">
    <citation type="submission" date="2019-05" db="EMBL/GenBank/DDBJ databases">
        <title>Another draft genome of Portunus trituberculatus and its Hox gene families provides insights of decapod evolution.</title>
        <authorList>
            <person name="Jeong J.-H."/>
            <person name="Song I."/>
            <person name="Kim S."/>
            <person name="Choi T."/>
            <person name="Kim D."/>
            <person name="Ryu S."/>
            <person name="Kim W."/>
        </authorList>
    </citation>
    <scope>NUCLEOTIDE SEQUENCE [LARGE SCALE GENOMIC DNA]</scope>
    <source>
        <tissue evidence="1">Muscle</tissue>
    </source>
</reference>
<keyword evidence="2" id="KW-1185">Reference proteome</keyword>
<evidence type="ECO:0000313" key="2">
    <source>
        <dbReference type="Proteomes" id="UP000324222"/>
    </source>
</evidence>
<dbReference type="AlphaFoldDB" id="A0A5B7H255"/>
<dbReference type="EMBL" id="VSRR010025038">
    <property type="protein sequence ID" value="MPC66631.1"/>
    <property type="molecule type" value="Genomic_DNA"/>
</dbReference>